<dbReference type="AlphaFoldDB" id="A0A2T5K0N1"/>
<organism evidence="1 2">
    <name type="scientific">Cereibacter azotoformans</name>
    <dbReference type="NCBI Taxonomy" id="43057"/>
    <lineage>
        <taxon>Bacteria</taxon>
        <taxon>Pseudomonadati</taxon>
        <taxon>Pseudomonadota</taxon>
        <taxon>Alphaproteobacteria</taxon>
        <taxon>Rhodobacterales</taxon>
        <taxon>Paracoccaceae</taxon>
        <taxon>Cereibacter</taxon>
    </lineage>
</organism>
<name>A0A2T5K0N1_9RHOB</name>
<comment type="caution">
    <text evidence="1">The sequence shown here is derived from an EMBL/GenBank/DDBJ whole genome shotgun (WGS) entry which is preliminary data.</text>
</comment>
<reference evidence="1 2" key="1">
    <citation type="submission" date="2018-04" db="EMBL/GenBank/DDBJ databases">
        <title>Genomic Encyclopedia of Type Strains, Phase III (KMG-III): the genomes of soil and plant-associated and newly described type strains.</title>
        <authorList>
            <person name="Whitman W."/>
        </authorList>
    </citation>
    <scope>NUCLEOTIDE SEQUENCE [LARGE SCALE GENOMIC DNA]</scope>
    <source>
        <strain evidence="1 2">KA25</strain>
    </source>
</reference>
<proteinExistence type="predicted"/>
<dbReference type="EMBL" id="QAOT01000013">
    <property type="protein sequence ID" value="PTR15977.1"/>
    <property type="molecule type" value="Genomic_DNA"/>
</dbReference>
<keyword evidence="2" id="KW-1185">Reference proteome</keyword>
<sequence>MKTITTDVVRENNQTYRLGRTEQCKDGTHMGFGVPEYLLLFRKPPTDRSNGYADRPVKKGKKEWDAETKIWANPDGYSRARWQIDAHG</sequence>
<dbReference type="RefSeq" id="WP_236860541.1">
    <property type="nucleotide sequence ID" value="NZ_QAOT01000013.1"/>
</dbReference>
<dbReference type="Proteomes" id="UP000244060">
    <property type="component" value="Unassembled WGS sequence"/>
</dbReference>
<protein>
    <submittedName>
        <fullName evidence="1">Uncharacterized protein</fullName>
    </submittedName>
</protein>
<gene>
    <name evidence="1" type="ORF">C8J28_113125</name>
</gene>
<evidence type="ECO:0000313" key="1">
    <source>
        <dbReference type="EMBL" id="PTR15977.1"/>
    </source>
</evidence>
<accession>A0A2T5K0N1</accession>
<evidence type="ECO:0000313" key="2">
    <source>
        <dbReference type="Proteomes" id="UP000244060"/>
    </source>
</evidence>